<dbReference type="AlphaFoldDB" id="A0A7M5VCF9"/>
<dbReference type="GO" id="GO:0005813">
    <property type="term" value="C:centrosome"/>
    <property type="evidence" value="ECO:0007669"/>
    <property type="project" value="UniProtKB-SubCell"/>
</dbReference>
<evidence type="ECO:0000256" key="7">
    <source>
        <dbReference type="ARBA" id="ARBA00023069"/>
    </source>
</evidence>
<evidence type="ECO:0000256" key="11">
    <source>
        <dbReference type="ARBA" id="ARBA00023273"/>
    </source>
</evidence>
<accession>A0A7M5VCF9</accession>
<dbReference type="PANTHER" id="PTHR15487:SF4">
    <property type="entry name" value="ADP-RIBOSYLATION FACTOR-LIKE PROTEIN 2-BINDING PROTEIN"/>
    <property type="match status" value="1"/>
</dbReference>
<dbReference type="PANTHER" id="PTHR15487">
    <property type="entry name" value="ADP-RIBOSYLATION FACTOR-LIKE PROTEIN 2-BINDING PROTEIN"/>
    <property type="match status" value="1"/>
</dbReference>
<reference evidence="14" key="1">
    <citation type="submission" date="2021-01" db="UniProtKB">
        <authorList>
            <consortium name="EnsemblMetazoa"/>
        </authorList>
    </citation>
    <scope>IDENTIFICATION</scope>
</reference>
<keyword evidence="6 12" id="KW-0963">Cytoplasm</keyword>
<protein>
    <recommendedName>
        <fullName evidence="5 12">ADP-ribosylation factor-like protein 2-binding protein</fullName>
        <shortName evidence="12">ARF-like 2-binding protein</shortName>
    </recommendedName>
</protein>
<dbReference type="Proteomes" id="UP000594262">
    <property type="component" value="Unplaced"/>
</dbReference>
<dbReference type="InterPro" id="IPR042541">
    <property type="entry name" value="BART_sf"/>
</dbReference>
<dbReference type="InterPro" id="IPR038849">
    <property type="entry name" value="ARL2BP"/>
</dbReference>
<evidence type="ECO:0000256" key="12">
    <source>
        <dbReference type="RuleBase" id="RU367099"/>
    </source>
</evidence>
<sequence>MNNIDILSEDLAVSKSSSKDKNFDVIVGHIEDIVVSETFQEMQSKFMNKYCTEFEDSEENKLSYTPIFNEYVEMFEKFIGDELTKRQPGFHMKDFMKQLSKRSNEISEELFEMLSSFTEFLVFKELMVDHKAFTEGRCVDFSMDLTIRPIKNVDRDEK</sequence>
<dbReference type="GO" id="GO:0005758">
    <property type="term" value="C:mitochondrial intermembrane space"/>
    <property type="evidence" value="ECO:0007669"/>
    <property type="project" value="UniProtKB-SubCell"/>
</dbReference>
<dbReference type="InterPro" id="IPR023379">
    <property type="entry name" value="BART_dom"/>
</dbReference>
<comment type="similarity">
    <text evidence="4 12">Belongs to the ARL2BP family.</text>
</comment>
<evidence type="ECO:0000256" key="8">
    <source>
        <dbReference type="ARBA" id="ARBA00023128"/>
    </source>
</evidence>
<keyword evidence="10 12" id="KW-0539">Nucleus</keyword>
<evidence type="ECO:0000313" key="15">
    <source>
        <dbReference type="Proteomes" id="UP000594262"/>
    </source>
</evidence>
<dbReference type="EnsemblMetazoa" id="CLYHEMT008471.1">
    <property type="protein sequence ID" value="CLYHEMP008471.1"/>
    <property type="gene ID" value="CLYHEMG008471"/>
</dbReference>
<evidence type="ECO:0000256" key="2">
    <source>
        <dbReference type="ARBA" id="ARBA00004123"/>
    </source>
</evidence>
<evidence type="ECO:0000256" key="6">
    <source>
        <dbReference type="ARBA" id="ARBA00022490"/>
    </source>
</evidence>
<dbReference type="RefSeq" id="XP_066924976.1">
    <property type="nucleotide sequence ID" value="XM_067068875.1"/>
</dbReference>
<dbReference type="Gene3D" id="1.20.1520.10">
    <property type="entry name" value="ADP-ribosylation factor-like 2-binding protein, domain"/>
    <property type="match status" value="1"/>
</dbReference>
<evidence type="ECO:0000256" key="3">
    <source>
        <dbReference type="ARBA" id="ARBA00004300"/>
    </source>
</evidence>
<evidence type="ECO:0000256" key="5">
    <source>
        <dbReference type="ARBA" id="ARBA00014849"/>
    </source>
</evidence>
<keyword evidence="7 12" id="KW-0969">Cilium</keyword>
<dbReference type="GO" id="GO:0005929">
    <property type="term" value="C:cilium"/>
    <property type="evidence" value="ECO:0007669"/>
    <property type="project" value="UniProtKB-UniRule"/>
</dbReference>
<keyword evidence="15" id="KW-1185">Reference proteome</keyword>
<dbReference type="Pfam" id="PF11527">
    <property type="entry name" value="ARL2_Bind_BART"/>
    <property type="match status" value="1"/>
</dbReference>
<evidence type="ECO:0000256" key="10">
    <source>
        <dbReference type="ARBA" id="ARBA00023242"/>
    </source>
</evidence>
<evidence type="ECO:0000259" key="13">
    <source>
        <dbReference type="Pfam" id="PF11527"/>
    </source>
</evidence>
<proteinExistence type="inferred from homology"/>
<dbReference type="OrthoDB" id="302784at2759"/>
<evidence type="ECO:0000256" key="9">
    <source>
        <dbReference type="ARBA" id="ARBA00023212"/>
    </source>
</evidence>
<dbReference type="GO" id="GO:0005634">
    <property type="term" value="C:nucleus"/>
    <property type="evidence" value="ECO:0007669"/>
    <property type="project" value="UniProtKB-SubCell"/>
</dbReference>
<comment type="subcellular location">
    <subcellularLocation>
        <location evidence="1 12">Cytoplasm</location>
        <location evidence="1 12">Cytoskeleton</location>
        <location evidence="1 12">Cilium basal body</location>
    </subcellularLocation>
    <subcellularLocation>
        <location evidence="3 12">Cytoplasm</location>
        <location evidence="3 12">Cytoskeleton</location>
        <location evidence="3 12">Microtubule organizing center</location>
        <location evidence="3 12">Centrosome</location>
    </subcellularLocation>
    <subcellularLocation>
        <location evidence="12">Cytoplasm</location>
    </subcellularLocation>
    <subcellularLocation>
        <location evidence="2 12">Nucleus</location>
    </subcellularLocation>
    <subcellularLocation>
        <location evidence="12">Mitochondrion intermembrane space</location>
    </subcellularLocation>
</comment>
<comment type="function">
    <text evidence="12">Plays a role as an effector of the ADP-ribosylation factor-like protein 2, ARL2.</text>
</comment>
<organism evidence="14 15">
    <name type="scientific">Clytia hemisphaerica</name>
    <dbReference type="NCBI Taxonomy" id="252671"/>
    <lineage>
        <taxon>Eukaryota</taxon>
        <taxon>Metazoa</taxon>
        <taxon>Cnidaria</taxon>
        <taxon>Hydrozoa</taxon>
        <taxon>Hydroidolina</taxon>
        <taxon>Leptothecata</taxon>
        <taxon>Obeliida</taxon>
        <taxon>Clytiidae</taxon>
        <taxon>Clytia</taxon>
    </lineage>
</organism>
<evidence type="ECO:0000256" key="4">
    <source>
        <dbReference type="ARBA" id="ARBA00009880"/>
    </source>
</evidence>
<dbReference type="GeneID" id="136812379"/>
<evidence type="ECO:0000313" key="14">
    <source>
        <dbReference type="EnsemblMetazoa" id="CLYHEMP008471.1"/>
    </source>
</evidence>
<keyword evidence="9 12" id="KW-0206">Cytoskeleton</keyword>
<keyword evidence="11 12" id="KW-0966">Cell projection</keyword>
<evidence type="ECO:0000256" key="1">
    <source>
        <dbReference type="ARBA" id="ARBA00004120"/>
    </source>
</evidence>
<dbReference type="GO" id="GO:0051457">
    <property type="term" value="P:maintenance of protein location in nucleus"/>
    <property type="evidence" value="ECO:0007669"/>
    <property type="project" value="TreeGrafter"/>
</dbReference>
<keyword evidence="8 12" id="KW-0496">Mitochondrion</keyword>
<name>A0A7M5VCF9_9CNID</name>
<feature type="domain" description="BART" evidence="13">
    <location>
        <begin position="23"/>
        <end position="134"/>
    </location>
</feature>